<evidence type="ECO:0000313" key="1">
    <source>
        <dbReference type="EMBL" id="APL99070.1"/>
    </source>
</evidence>
<protein>
    <submittedName>
        <fullName evidence="1">Uncharacterized protein</fullName>
    </submittedName>
</protein>
<reference evidence="1" key="1">
    <citation type="submission" date="2016-10" db="EMBL/GenBank/DDBJ databases">
        <title>vB_BbrS_LK3 siphovirus of Bordetella bronchiseptica: our friend or foe?</title>
        <authorList>
            <person name="Petrovic A."/>
            <person name="Doffkay Z."/>
            <person name="Rakhely G."/>
            <person name="Knezevic P."/>
        </authorList>
    </citation>
    <scope>NUCLEOTIDE SEQUENCE [LARGE SCALE GENOMIC DNA]</scope>
</reference>
<dbReference type="Proteomes" id="UP000241389">
    <property type="component" value="Segment"/>
</dbReference>
<organism evidence="1">
    <name type="scientific">Bordetella phage LK3</name>
    <dbReference type="NCBI Taxonomy" id="1926943"/>
    <lineage>
        <taxon>Viruses</taxon>
        <taxon>Duplodnaviria</taxon>
        <taxon>Heunggongvirae</taxon>
        <taxon>Uroviricota</taxon>
        <taxon>Caudoviricetes</taxon>
        <taxon>Mesyanzhinovviridae</taxon>
        <taxon>Rabinowitzvirinae</taxon>
        <taxon>Vojvodinavirus</taxon>
        <taxon>Vojvodinavirus CN1</taxon>
        <taxon>Bordetella virus CN1</taxon>
    </lineage>
</organism>
<dbReference type="EMBL" id="KX961385">
    <property type="protein sequence ID" value="APL99070.1"/>
    <property type="molecule type" value="Genomic_DNA"/>
</dbReference>
<gene>
    <name evidence="1" type="ORF">LK3_39</name>
</gene>
<name>A0A2D0W8V8_9CAUD</name>
<proteinExistence type="predicted"/>
<sequence>MSWWAWINVLAAVAGFLYWLRGANQGFCLHRWEAGRNRFLTGALTCSKCGRVMYPERMRFRQTYRLLGRLPKENKQ</sequence>
<accession>A0A2D0W8V8</accession>